<comment type="caution">
    <text evidence="1">The sequence shown here is derived from an EMBL/GenBank/DDBJ whole genome shotgun (WGS) entry which is preliminary data.</text>
</comment>
<sequence length="496" mass="53954">KNSFSTGTLSHSDIQNYSNYSASGFSLSGGVTISGGDAPQEIGGMKLQQVGENHKDGSSKVEYGGVAGVGTQGNWGIAKGLATALLGQVNDKGSESSITNSAINTKNIVIRDNEAQLALTGKSAAETAQAIQKTNLHQALKKQAVETIRSDLESDLNTATEFVNNTNKIGDEIYYRIEKNEQNIYLKHKKASDCDNISCIKTSEIDVDRLSVPQTKEEAEQLARLYVHGIMNQSDEDRTIGAIQYGGKEYLNNDTLIVRRAYSSLPAELTFTIFERLRGGLDMPSIFGASNASRDQAKIWGLVDEYNRQNPTNRVNLSPVNHSLGASGTKNAMNWAKHEGMSFKNTTLNAYIVGTSYPITNDTLGSKLTGGLYDKGYTETAAGLFKDGSVEYASAPRDIVATGINLPFVPGSLSIGIGNTNTTGDNSVGIPLWDMLMGNHTKAYYRDEEAIKFISPQKSEEIINYQKNIWGKVGPKTERINFNREIFLNNEAGKKQ</sequence>
<dbReference type="Proteomes" id="UP000092594">
    <property type="component" value="Unassembled WGS sequence"/>
</dbReference>
<dbReference type="AlphaFoldDB" id="A0AB36DUL1"/>
<dbReference type="EMBL" id="JTJQ01000033">
    <property type="protein sequence ID" value="OBW99418.1"/>
    <property type="molecule type" value="Genomic_DNA"/>
</dbReference>
<evidence type="ECO:0000313" key="1">
    <source>
        <dbReference type="EMBL" id="OBW99418.1"/>
    </source>
</evidence>
<proteinExistence type="predicted"/>
<organism evidence="1 2">
    <name type="scientific">Gallibacterium genomosp. 1</name>
    <dbReference type="NCBI Taxonomy" id="155515"/>
    <lineage>
        <taxon>Bacteria</taxon>
        <taxon>Pseudomonadati</taxon>
        <taxon>Pseudomonadota</taxon>
        <taxon>Gammaproteobacteria</taxon>
        <taxon>Pasteurellales</taxon>
        <taxon>Pasteurellaceae</taxon>
        <taxon>Gallibacterium</taxon>
    </lineage>
</organism>
<evidence type="ECO:0000313" key="2">
    <source>
        <dbReference type="Proteomes" id="UP000092594"/>
    </source>
</evidence>
<name>A0AB36DUL1_9PAST</name>
<reference evidence="1 2" key="1">
    <citation type="submission" date="2014-11" db="EMBL/GenBank/DDBJ databases">
        <title>Pan-genome of Gallibacterium spp.</title>
        <authorList>
            <person name="Kudirkiene E."/>
            <person name="Bojesen A.M."/>
        </authorList>
    </citation>
    <scope>NUCLEOTIDE SEQUENCE [LARGE SCALE GENOMIC DNA]</scope>
    <source>
        <strain evidence="1 2">Gerl. 2740/89</strain>
    </source>
</reference>
<accession>A0AB36DUL1</accession>
<protein>
    <recommendedName>
        <fullName evidence="3">Filamentous hemagglutinin</fullName>
    </recommendedName>
</protein>
<feature type="non-terminal residue" evidence="1">
    <location>
        <position position="1"/>
    </location>
</feature>
<gene>
    <name evidence="1" type="ORF">QV05_09955</name>
</gene>
<keyword evidence="2" id="KW-1185">Reference proteome</keyword>
<evidence type="ECO:0008006" key="3">
    <source>
        <dbReference type="Google" id="ProtNLM"/>
    </source>
</evidence>